<dbReference type="Gene3D" id="3.50.50.60">
    <property type="entry name" value="FAD/NAD(P)-binding domain"/>
    <property type="match status" value="1"/>
</dbReference>
<organism evidence="3 4">
    <name type="scientific">Streptomonospora salina</name>
    <dbReference type="NCBI Taxonomy" id="104205"/>
    <lineage>
        <taxon>Bacteria</taxon>
        <taxon>Bacillati</taxon>
        <taxon>Actinomycetota</taxon>
        <taxon>Actinomycetes</taxon>
        <taxon>Streptosporangiales</taxon>
        <taxon>Nocardiopsidaceae</taxon>
        <taxon>Streptomonospora</taxon>
    </lineage>
</organism>
<comment type="caution">
    <text evidence="3">The sequence shown here is derived from an EMBL/GenBank/DDBJ whole genome shotgun (WGS) entry which is preliminary data.</text>
</comment>
<dbReference type="InterPro" id="IPR002938">
    <property type="entry name" value="FAD-bd"/>
</dbReference>
<dbReference type="InterPro" id="IPR036188">
    <property type="entry name" value="FAD/NAD-bd_sf"/>
</dbReference>
<dbReference type="PANTHER" id="PTHR43476">
    <property type="entry name" value="3-(3-HYDROXY-PHENYL)PROPIONATE/3-HYDROXYCINNAMIC ACID HYDROXYLASE"/>
    <property type="match status" value="1"/>
</dbReference>
<feature type="domain" description="FAD-binding" evidence="2">
    <location>
        <begin position="7"/>
        <end position="336"/>
    </location>
</feature>
<keyword evidence="1" id="KW-0560">Oxidoreductase</keyword>
<proteinExistence type="predicted"/>
<accession>A0A841EIY7</accession>
<dbReference type="EMBL" id="JACHLY010000002">
    <property type="protein sequence ID" value="MBB6001003.1"/>
    <property type="molecule type" value="Genomic_DNA"/>
</dbReference>
<dbReference type="SUPFAM" id="SSF51905">
    <property type="entry name" value="FAD/NAD(P)-binding domain"/>
    <property type="match status" value="1"/>
</dbReference>
<dbReference type="InterPro" id="IPR050631">
    <property type="entry name" value="PheA/TfdB_FAD_monoxygenase"/>
</dbReference>
<name>A0A841EIY7_9ACTN</name>
<dbReference type="PRINTS" id="PR00420">
    <property type="entry name" value="RNGMNOXGNASE"/>
</dbReference>
<evidence type="ECO:0000313" key="4">
    <source>
        <dbReference type="Proteomes" id="UP000578077"/>
    </source>
</evidence>
<evidence type="ECO:0000259" key="2">
    <source>
        <dbReference type="Pfam" id="PF01494"/>
    </source>
</evidence>
<evidence type="ECO:0000256" key="1">
    <source>
        <dbReference type="ARBA" id="ARBA00023002"/>
    </source>
</evidence>
<dbReference type="RefSeq" id="WP_184639967.1">
    <property type="nucleotide sequence ID" value="NZ_BAABKT010000018.1"/>
</dbReference>
<dbReference type="GO" id="GO:0016491">
    <property type="term" value="F:oxidoreductase activity"/>
    <property type="evidence" value="ECO:0007669"/>
    <property type="project" value="UniProtKB-KW"/>
</dbReference>
<protein>
    <submittedName>
        <fullName evidence="3">2-polyprenyl-6-methoxyphenol hydroxylase-like FAD-dependent oxidoreductase</fullName>
    </submittedName>
</protein>
<sequence>MTMTVSTQVCVVGGGPGGLSLALLLARSGISVVAVEQSGHFNRSFRGETISPDCGYLLREMGVLEAARERGYLQVRRMEIDDGGRRVLNVDFGDFDYPQRYPLEIPQHNLLETMLGEAHQYASFTFLPRTRVNDLRYSGDRVSGVRATGPDSEVEVDATLTVAADGRYSRLRTMAGLDCTTTPQQRDVVWLKTPVPDEWEHSTYRIRLRDDRNGVFLPTYPDKVRVGFNIPKGGLKKIRRGGIGELHERLDELAPELNPIVRSEITSWSATSVLDIFTTVVPRWQRPGFAVVGDAAHTFSPILGQGVNHAIVDAVDLAPRLASALRESDAPQAADRAAEAFQRSRESEVRTTRSLQLRQEKAFTLGNPAAVLLRQRVYRTAERVTALRNAVFRRIYFRIQRQNTHRSVHA</sequence>
<keyword evidence="4" id="KW-1185">Reference proteome</keyword>
<gene>
    <name evidence="3" type="ORF">HNR25_004832</name>
</gene>
<evidence type="ECO:0000313" key="3">
    <source>
        <dbReference type="EMBL" id="MBB6001003.1"/>
    </source>
</evidence>
<reference evidence="3 4" key="1">
    <citation type="submission" date="2020-08" db="EMBL/GenBank/DDBJ databases">
        <title>Sequencing the genomes of 1000 actinobacteria strains.</title>
        <authorList>
            <person name="Klenk H.-P."/>
        </authorList>
    </citation>
    <scope>NUCLEOTIDE SEQUENCE [LARGE SCALE GENOMIC DNA]</scope>
    <source>
        <strain evidence="3 4">DSM 44593</strain>
    </source>
</reference>
<dbReference type="PANTHER" id="PTHR43476:SF5">
    <property type="entry name" value="FAD-DEPENDENT MONOOXYGENASE"/>
    <property type="match status" value="1"/>
</dbReference>
<dbReference type="GO" id="GO:0071949">
    <property type="term" value="F:FAD binding"/>
    <property type="evidence" value="ECO:0007669"/>
    <property type="project" value="InterPro"/>
</dbReference>
<dbReference type="AlphaFoldDB" id="A0A841EIY7"/>
<dbReference type="Proteomes" id="UP000578077">
    <property type="component" value="Unassembled WGS sequence"/>
</dbReference>
<dbReference type="Pfam" id="PF01494">
    <property type="entry name" value="FAD_binding_3"/>
    <property type="match status" value="1"/>
</dbReference>